<proteinExistence type="predicted"/>
<comment type="caution">
    <text evidence="1">The sequence shown here is derived from an EMBL/GenBank/DDBJ whole genome shotgun (WGS) entry which is preliminary data.</text>
</comment>
<accession>A0A1B9NUM6</accession>
<gene>
    <name evidence="1" type="ORF">A6E04_18735</name>
</gene>
<dbReference type="OrthoDB" id="5917793at2"/>
<organism evidence="1 2">
    <name type="scientific">Aliivibrio logei</name>
    <name type="common">Vibrio logei</name>
    <dbReference type="NCBI Taxonomy" id="688"/>
    <lineage>
        <taxon>Bacteria</taxon>
        <taxon>Pseudomonadati</taxon>
        <taxon>Pseudomonadota</taxon>
        <taxon>Gammaproteobacteria</taxon>
        <taxon>Vibrionales</taxon>
        <taxon>Vibrionaceae</taxon>
        <taxon>Aliivibrio</taxon>
    </lineage>
</organism>
<protein>
    <submittedName>
        <fullName evidence="1">Uncharacterized protein</fullName>
    </submittedName>
</protein>
<evidence type="ECO:0000313" key="1">
    <source>
        <dbReference type="EMBL" id="OCH17732.1"/>
    </source>
</evidence>
<dbReference type="Proteomes" id="UP000093523">
    <property type="component" value="Unassembled WGS sequence"/>
</dbReference>
<dbReference type="EMBL" id="MAJU01000029">
    <property type="protein sequence ID" value="OCH17732.1"/>
    <property type="molecule type" value="Genomic_DNA"/>
</dbReference>
<reference evidence="1 2" key="1">
    <citation type="submission" date="2016-06" db="EMBL/GenBank/DDBJ databases">
        <authorList>
            <person name="Kjaerup R.B."/>
            <person name="Dalgaard T.S."/>
            <person name="Juul-Madsen H.R."/>
        </authorList>
    </citation>
    <scope>NUCLEOTIDE SEQUENCE [LARGE SCALE GENOMIC DNA]</scope>
    <source>
        <strain evidence="1 2">1S159</strain>
    </source>
</reference>
<name>A0A1B9NUM6_ALILO</name>
<dbReference type="AlphaFoldDB" id="A0A1B9NUM6"/>
<evidence type="ECO:0000313" key="2">
    <source>
        <dbReference type="Proteomes" id="UP000093523"/>
    </source>
</evidence>
<sequence length="63" mass="7149">MHIAEVQKNQEQPSQWKTCSLCNKEAFCSPSTSVTMAWIKAGLGQQKCTWRCETCQPTARLMN</sequence>